<evidence type="ECO:0000313" key="5">
    <source>
        <dbReference type="Proteomes" id="UP001151518"/>
    </source>
</evidence>
<gene>
    <name evidence="4" type="primary">YKE2</name>
    <name evidence="4" type="ORF">GGI25_003839</name>
</gene>
<dbReference type="GO" id="GO:0016272">
    <property type="term" value="C:prefoldin complex"/>
    <property type="evidence" value="ECO:0007669"/>
    <property type="project" value="InterPro"/>
</dbReference>
<dbReference type="Proteomes" id="UP001151518">
    <property type="component" value="Unassembled WGS sequence"/>
</dbReference>
<comment type="similarity">
    <text evidence="1">Belongs to the prefoldin subunit beta family.</text>
</comment>
<dbReference type="CDD" id="cd23161">
    <property type="entry name" value="Prefoldin_6"/>
    <property type="match status" value="1"/>
</dbReference>
<dbReference type="FunFam" id="1.10.287.370:FF:000003">
    <property type="entry name" value="Prefoldin subunit 6"/>
    <property type="match status" value="1"/>
</dbReference>
<dbReference type="Pfam" id="PF01920">
    <property type="entry name" value="Prefoldin_2"/>
    <property type="match status" value="1"/>
</dbReference>
<dbReference type="GO" id="GO:0005737">
    <property type="term" value="C:cytoplasm"/>
    <property type="evidence" value="ECO:0007669"/>
    <property type="project" value="TreeGrafter"/>
</dbReference>
<comment type="caution">
    <text evidence="4">The sequence shown here is derived from an EMBL/GenBank/DDBJ whole genome shotgun (WGS) entry which is preliminary data.</text>
</comment>
<name>A0A9W8G6H0_9FUNG</name>
<keyword evidence="2" id="KW-0143">Chaperone</keyword>
<dbReference type="GO" id="GO:0006457">
    <property type="term" value="P:protein folding"/>
    <property type="evidence" value="ECO:0007669"/>
    <property type="project" value="InterPro"/>
</dbReference>
<dbReference type="Gene3D" id="1.10.287.370">
    <property type="match status" value="1"/>
</dbReference>
<dbReference type="GO" id="GO:0051087">
    <property type="term" value="F:protein-folding chaperone binding"/>
    <property type="evidence" value="ECO:0007669"/>
    <property type="project" value="TreeGrafter"/>
</dbReference>
<evidence type="ECO:0000313" key="4">
    <source>
        <dbReference type="EMBL" id="KAJ2675745.1"/>
    </source>
</evidence>
<dbReference type="AlphaFoldDB" id="A0A9W8G6H0"/>
<dbReference type="GO" id="GO:0051082">
    <property type="term" value="F:unfolded protein binding"/>
    <property type="evidence" value="ECO:0007669"/>
    <property type="project" value="InterPro"/>
</dbReference>
<protein>
    <submittedName>
        <fullName evidence="4">Prefoldin subunit 6</fullName>
    </submittedName>
</protein>
<dbReference type="SUPFAM" id="SSF46579">
    <property type="entry name" value="Prefoldin"/>
    <property type="match status" value="1"/>
</dbReference>
<dbReference type="GO" id="GO:0051131">
    <property type="term" value="P:chaperone-mediated protein complex assembly"/>
    <property type="evidence" value="ECO:0007669"/>
    <property type="project" value="TreeGrafter"/>
</dbReference>
<keyword evidence="3" id="KW-0175">Coiled coil</keyword>
<reference evidence="4" key="1">
    <citation type="submission" date="2022-07" db="EMBL/GenBank/DDBJ databases">
        <title>Phylogenomic reconstructions and comparative analyses of Kickxellomycotina fungi.</title>
        <authorList>
            <person name="Reynolds N.K."/>
            <person name="Stajich J.E."/>
            <person name="Barry K."/>
            <person name="Grigoriev I.V."/>
            <person name="Crous P."/>
            <person name="Smith M.E."/>
        </authorList>
    </citation>
    <scope>NUCLEOTIDE SEQUENCE</scope>
    <source>
        <strain evidence="4">NRRL 3115</strain>
    </source>
</reference>
<sequence>MSKQQREKLEVETMAFQKLQKEYSTLIETRQKLESQLQENELVDKEFKLLKDDARVYKLIGPVLVQQDKPEAVANVDKRLEFIRGEMKRVEQRVEQLAKEQEKKSVEIFKLQMDIQAISQA</sequence>
<evidence type="ECO:0000256" key="1">
    <source>
        <dbReference type="ARBA" id="ARBA00008045"/>
    </source>
</evidence>
<proteinExistence type="inferred from homology"/>
<organism evidence="4 5">
    <name type="scientific">Coemansia spiralis</name>
    <dbReference type="NCBI Taxonomy" id="417178"/>
    <lineage>
        <taxon>Eukaryota</taxon>
        <taxon>Fungi</taxon>
        <taxon>Fungi incertae sedis</taxon>
        <taxon>Zoopagomycota</taxon>
        <taxon>Kickxellomycotina</taxon>
        <taxon>Kickxellomycetes</taxon>
        <taxon>Kickxellales</taxon>
        <taxon>Kickxellaceae</taxon>
        <taxon>Coemansia</taxon>
    </lineage>
</organism>
<accession>A0A9W8G6H0</accession>
<dbReference type="InterPro" id="IPR009053">
    <property type="entry name" value="Prefoldin"/>
</dbReference>
<dbReference type="OrthoDB" id="248120at2759"/>
<dbReference type="PANTHER" id="PTHR21431:SF0">
    <property type="entry name" value="PREFOLDIN SUBUNIT 6"/>
    <property type="match status" value="1"/>
</dbReference>
<feature type="coiled-coil region" evidence="3">
    <location>
        <begin position="73"/>
        <end position="107"/>
    </location>
</feature>
<dbReference type="EMBL" id="JANBTW010000045">
    <property type="protein sequence ID" value="KAJ2675745.1"/>
    <property type="molecule type" value="Genomic_DNA"/>
</dbReference>
<evidence type="ECO:0000256" key="2">
    <source>
        <dbReference type="ARBA" id="ARBA00023186"/>
    </source>
</evidence>
<dbReference type="PANTHER" id="PTHR21431">
    <property type="entry name" value="PREFOLDIN SUBUNIT 6"/>
    <property type="match status" value="1"/>
</dbReference>
<evidence type="ECO:0000256" key="3">
    <source>
        <dbReference type="SAM" id="Coils"/>
    </source>
</evidence>
<dbReference type="InterPro" id="IPR002777">
    <property type="entry name" value="PFD_beta-like"/>
</dbReference>